<accession>A0A134B6V0</accession>
<dbReference type="PANTHER" id="PTHR48051:SF1">
    <property type="entry name" value="RAS SUPPRESSOR PROTEIN 1"/>
    <property type="match status" value="1"/>
</dbReference>
<dbReference type="PATRIC" id="fig|419005.5.peg.1701"/>
<evidence type="ECO:0000313" key="5">
    <source>
        <dbReference type="Proteomes" id="UP000070531"/>
    </source>
</evidence>
<dbReference type="InterPro" id="IPR032675">
    <property type="entry name" value="LRR_dom_sf"/>
</dbReference>
<reference evidence="4 5" key="1">
    <citation type="submission" date="2016-01" db="EMBL/GenBank/DDBJ databases">
        <authorList>
            <person name="Oliw E.H."/>
        </authorList>
    </citation>
    <scope>NUCLEOTIDE SEQUENCE [LARGE SCALE GENOMIC DNA]</scope>
    <source>
        <strain evidence="4 5">DNF00307</strain>
    </source>
</reference>
<dbReference type="Proteomes" id="UP000070531">
    <property type="component" value="Unassembled WGS sequence"/>
</dbReference>
<dbReference type="GO" id="GO:0005737">
    <property type="term" value="C:cytoplasm"/>
    <property type="evidence" value="ECO:0007669"/>
    <property type="project" value="TreeGrafter"/>
</dbReference>
<feature type="chain" id="PRO_5007462135" evidence="3">
    <location>
        <begin position="24"/>
        <end position="572"/>
    </location>
</feature>
<feature type="signal peptide" evidence="3">
    <location>
        <begin position="1"/>
        <end position="23"/>
    </location>
</feature>
<evidence type="ECO:0000256" key="3">
    <source>
        <dbReference type="SAM" id="SignalP"/>
    </source>
</evidence>
<dbReference type="STRING" id="419005.HMPREF1860_01705"/>
<sequence length="572" mass="63967">MKKNLFLLGCMTSLAMLSFQSCGSEDEVASTTNTKVVLMPSSVNNCVKEEVALLRKIAAKNDISSDFASDNPSEWKYDHLQIVWDTIPKSVEKTYIVKELRGPEGKEKGIKDFTLTDDKETFKHLERIDIKSAQLGKFGVANVPLLRTIIINGKSLDASNNDLTMVEVHDLPKLDSIHVENFPKLIKSNTDDVFYISLYYQYPELSYVGIVNTGIKELKVEPNKPLKELVLSGNKDIASLTLEEVTLNDITFTKETYPKLEVLNLKKLSGGKSKDLVISGLDNLTNVNLFHDNWLSKAEVTDCAKLKELILSDCNLSESTCKLSDLPELTTFDIQGNNFSALNIGELKKVKNLDLTNNKFTTTDNITLSAAAEKLPLQGNENLQKVDLTPYKKLWIVNVNGYKRGKDVADHNNPLPFANINLNGLTDLESVRVNNNSLASIFDGNTVYENLQTLEAEYNAINPIGMVNIAKSIKSLNDLTLKLSFQTFAVDVKDNKTVDYSMVHNFFTTKSKNLKFDVTQGEDEDADGCYTYNNGIFTFSKAGTYKLSSESFNDILNYSVNEYKSKPFTIKE</sequence>
<keyword evidence="1" id="KW-0433">Leucine-rich repeat</keyword>
<evidence type="ECO:0000256" key="1">
    <source>
        <dbReference type="ARBA" id="ARBA00022614"/>
    </source>
</evidence>
<dbReference type="EMBL" id="LSDL01000114">
    <property type="protein sequence ID" value="KXB75669.1"/>
    <property type="molecule type" value="Genomic_DNA"/>
</dbReference>
<organism evidence="4">
    <name type="scientific">Prevotella amnii</name>
    <dbReference type="NCBI Taxonomy" id="419005"/>
    <lineage>
        <taxon>Bacteria</taxon>
        <taxon>Pseudomonadati</taxon>
        <taxon>Bacteroidota</taxon>
        <taxon>Bacteroidia</taxon>
        <taxon>Bacteroidales</taxon>
        <taxon>Prevotellaceae</taxon>
        <taxon>Prevotella</taxon>
    </lineage>
</organism>
<dbReference type="AlphaFoldDB" id="A0A134B6V0"/>
<proteinExistence type="predicted"/>
<protein>
    <submittedName>
        <fullName evidence="4">Leucine Rich repeat-containing domain protein</fullName>
    </submittedName>
</protein>
<keyword evidence="2" id="KW-0677">Repeat</keyword>
<comment type="caution">
    <text evidence="4">The sequence shown here is derived from an EMBL/GenBank/DDBJ whole genome shotgun (WGS) entry which is preliminary data.</text>
</comment>
<evidence type="ECO:0000256" key="2">
    <source>
        <dbReference type="ARBA" id="ARBA00022737"/>
    </source>
</evidence>
<dbReference type="SUPFAM" id="SSF52058">
    <property type="entry name" value="L domain-like"/>
    <property type="match status" value="1"/>
</dbReference>
<dbReference type="InterPro" id="IPR050216">
    <property type="entry name" value="LRR_domain-containing"/>
</dbReference>
<dbReference type="SUPFAM" id="SSF52047">
    <property type="entry name" value="RNI-like"/>
    <property type="match status" value="1"/>
</dbReference>
<name>A0A134B6V0_9BACT</name>
<evidence type="ECO:0000313" key="4">
    <source>
        <dbReference type="EMBL" id="KXB75669.1"/>
    </source>
</evidence>
<dbReference type="PANTHER" id="PTHR48051">
    <property type="match status" value="1"/>
</dbReference>
<dbReference type="PROSITE" id="PS51257">
    <property type="entry name" value="PROKAR_LIPOPROTEIN"/>
    <property type="match status" value="1"/>
</dbReference>
<dbReference type="Gene3D" id="3.80.10.10">
    <property type="entry name" value="Ribonuclease Inhibitor"/>
    <property type="match status" value="1"/>
</dbReference>
<dbReference type="RefSeq" id="WP_060933195.1">
    <property type="nucleotide sequence ID" value="NZ_KQ960553.1"/>
</dbReference>
<keyword evidence="3" id="KW-0732">Signal</keyword>
<gene>
    <name evidence="4" type="ORF">HMPREF1860_01705</name>
</gene>